<evidence type="ECO:0008006" key="3">
    <source>
        <dbReference type="Google" id="ProtNLM"/>
    </source>
</evidence>
<gene>
    <name evidence="1" type="ORF">Adt_05200</name>
</gene>
<dbReference type="AlphaFoldDB" id="A0ABD1V3F2"/>
<protein>
    <recommendedName>
        <fullName evidence="3">Ribosomal protein S14</fullName>
    </recommendedName>
</protein>
<keyword evidence="2" id="KW-1185">Reference proteome</keyword>
<dbReference type="EMBL" id="JBFOLK010000002">
    <property type="protein sequence ID" value="KAL2531849.1"/>
    <property type="molecule type" value="Genomic_DNA"/>
</dbReference>
<proteinExistence type="predicted"/>
<evidence type="ECO:0000313" key="1">
    <source>
        <dbReference type="EMBL" id="KAL2531849.1"/>
    </source>
</evidence>
<evidence type="ECO:0000313" key="2">
    <source>
        <dbReference type="Proteomes" id="UP001604336"/>
    </source>
</evidence>
<dbReference type="Proteomes" id="UP001604336">
    <property type="component" value="Unassembled WGS sequence"/>
</dbReference>
<comment type="caution">
    <text evidence="1">The sequence shown here is derived from an EMBL/GenBank/DDBJ whole genome shotgun (WGS) entry which is preliminary data.</text>
</comment>
<accession>A0ABD1V3F2</accession>
<name>A0ABD1V3F2_9LAMI</name>
<organism evidence="1 2">
    <name type="scientific">Abeliophyllum distichum</name>
    <dbReference type="NCBI Taxonomy" id="126358"/>
    <lineage>
        <taxon>Eukaryota</taxon>
        <taxon>Viridiplantae</taxon>
        <taxon>Streptophyta</taxon>
        <taxon>Embryophyta</taxon>
        <taxon>Tracheophyta</taxon>
        <taxon>Spermatophyta</taxon>
        <taxon>Magnoliopsida</taxon>
        <taxon>eudicotyledons</taxon>
        <taxon>Gunneridae</taxon>
        <taxon>Pentapetalae</taxon>
        <taxon>asterids</taxon>
        <taxon>lamiids</taxon>
        <taxon>Lamiales</taxon>
        <taxon>Oleaceae</taxon>
        <taxon>Forsythieae</taxon>
        <taxon>Abeliophyllum</taxon>
    </lineage>
</organism>
<sequence>MSGPDLYSKTYFSRSYVMNKIRLLVACRKKVGTPRLRTAYRYSKRSALSYISPFPKRNRQRRQKFANRINETMHRIGCCRHKRCGTSAFPSGQVPGQSIKVEIRKIQF</sequence>
<reference evidence="2" key="1">
    <citation type="submission" date="2024-07" db="EMBL/GenBank/DDBJ databases">
        <title>Two chromosome-level genome assemblies of Korean endemic species Abeliophyllum distichum and Forsythia ovata (Oleaceae).</title>
        <authorList>
            <person name="Jang H."/>
        </authorList>
    </citation>
    <scope>NUCLEOTIDE SEQUENCE [LARGE SCALE GENOMIC DNA]</scope>
</reference>